<dbReference type="InterPro" id="IPR032675">
    <property type="entry name" value="LRR_dom_sf"/>
</dbReference>
<dbReference type="EMBL" id="CP042914">
    <property type="protein sequence ID" value="QEG38117.1"/>
    <property type="molecule type" value="Genomic_DNA"/>
</dbReference>
<dbReference type="GO" id="GO:0031146">
    <property type="term" value="P:SCF-dependent proteasomal ubiquitin-dependent protein catabolic process"/>
    <property type="evidence" value="ECO:0007669"/>
    <property type="project" value="TreeGrafter"/>
</dbReference>
<dbReference type="Gene3D" id="3.80.10.10">
    <property type="entry name" value="Ribonuclease Inhibitor"/>
    <property type="match status" value="1"/>
</dbReference>
<name>A0A5B9QGC8_9BACT</name>
<organism evidence="1 2">
    <name type="scientific">Roseimaritima ulvae</name>
    <dbReference type="NCBI Taxonomy" id="980254"/>
    <lineage>
        <taxon>Bacteria</taxon>
        <taxon>Pseudomonadati</taxon>
        <taxon>Planctomycetota</taxon>
        <taxon>Planctomycetia</taxon>
        <taxon>Pirellulales</taxon>
        <taxon>Pirellulaceae</taxon>
        <taxon>Roseimaritima</taxon>
    </lineage>
</organism>
<reference evidence="1 2" key="1">
    <citation type="submission" date="2019-08" db="EMBL/GenBank/DDBJ databases">
        <title>Deep-cultivation of Planctomycetes and their phenomic and genomic characterization uncovers novel biology.</title>
        <authorList>
            <person name="Wiegand S."/>
            <person name="Jogler M."/>
            <person name="Boedeker C."/>
            <person name="Pinto D."/>
            <person name="Vollmers J."/>
            <person name="Rivas-Marin E."/>
            <person name="Kohn T."/>
            <person name="Peeters S.H."/>
            <person name="Heuer A."/>
            <person name="Rast P."/>
            <person name="Oberbeckmann S."/>
            <person name="Bunk B."/>
            <person name="Jeske O."/>
            <person name="Meyerdierks A."/>
            <person name="Storesund J.E."/>
            <person name="Kallscheuer N."/>
            <person name="Luecker S."/>
            <person name="Lage O.M."/>
            <person name="Pohl T."/>
            <person name="Merkel B.J."/>
            <person name="Hornburger P."/>
            <person name="Mueller R.-W."/>
            <person name="Bruemmer F."/>
            <person name="Labrenz M."/>
            <person name="Spormann A.M."/>
            <person name="Op den Camp H."/>
            <person name="Overmann J."/>
            <person name="Amann R."/>
            <person name="Jetten M.S.M."/>
            <person name="Mascher T."/>
            <person name="Medema M.H."/>
            <person name="Devos D.P."/>
            <person name="Kaster A.-K."/>
            <person name="Ovreas L."/>
            <person name="Rohde M."/>
            <person name="Galperin M.Y."/>
            <person name="Jogler C."/>
        </authorList>
    </citation>
    <scope>NUCLEOTIDE SEQUENCE [LARGE SCALE GENOMIC DNA]</scope>
    <source>
        <strain evidence="1 2">UC8</strain>
    </source>
</reference>
<dbReference type="SUPFAM" id="SSF52047">
    <property type="entry name" value="RNI-like"/>
    <property type="match status" value="1"/>
</dbReference>
<sequence length="196" mass="21865">MTLVGSDANEKGLKYAGQQGSLRTLHLFRPFQFTEQGMAHLAGLGELQSLTITSTQIESLRGLERVPSLRHLFIDHSDFKGECFQHLQALTQLRQLRLASREVTLTDEDLIHLGSLTQLEHLAVDVSEITEEGVRHLAGLENLQSLSLAETTISADGLRHLATLNNLRSLTVKFSGKQEAAWLQQQLPGCTVRFRR</sequence>
<keyword evidence="2" id="KW-1185">Reference proteome</keyword>
<protein>
    <submittedName>
        <fullName evidence="1">Leucine Rich repeats (2 copies)</fullName>
    </submittedName>
</protein>
<dbReference type="GO" id="GO:0019005">
    <property type="term" value="C:SCF ubiquitin ligase complex"/>
    <property type="evidence" value="ECO:0007669"/>
    <property type="project" value="TreeGrafter"/>
</dbReference>
<dbReference type="PANTHER" id="PTHR13318:SF190">
    <property type="entry name" value="PARTNER OF PAIRED, ISOFORM B"/>
    <property type="match status" value="1"/>
</dbReference>
<evidence type="ECO:0000313" key="2">
    <source>
        <dbReference type="Proteomes" id="UP000325286"/>
    </source>
</evidence>
<dbReference type="KEGG" id="rul:UC8_00700"/>
<dbReference type="PANTHER" id="PTHR13318">
    <property type="entry name" value="PARTNER OF PAIRED, ISOFORM B-RELATED"/>
    <property type="match status" value="1"/>
</dbReference>
<dbReference type="AlphaFoldDB" id="A0A5B9QGC8"/>
<dbReference type="Proteomes" id="UP000325286">
    <property type="component" value="Chromosome"/>
</dbReference>
<proteinExistence type="predicted"/>
<accession>A0A5B9QGC8</accession>
<evidence type="ECO:0000313" key="1">
    <source>
        <dbReference type="EMBL" id="QEG38117.1"/>
    </source>
</evidence>
<gene>
    <name evidence="1" type="ORF">UC8_00700</name>
</gene>